<comment type="subcellular location">
    <subcellularLocation>
        <location evidence="1">Cell membrane</location>
        <topology evidence="1">Multi-pass membrane protein</topology>
    </subcellularLocation>
</comment>
<dbReference type="SUPFAM" id="SSF103473">
    <property type="entry name" value="MFS general substrate transporter"/>
    <property type="match status" value="1"/>
</dbReference>
<dbReference type="InterPro" id="IPR036259">
    <property type="entry name" value="MFS_trans_sf"/>
</dbReference>
<dbReference type="EMBL" id="CP047156">
    <property type="protein sequence ID" value="QHB99027.1"/>
    <property type="molecule type" value="Genomic_DNA"/>
</dbReference>
<dbReference type="InterPro" id="IPR020846">
    <property type="entry name" value="MFS_dom"/>
</dbReference>
<dbReference type="OrthoDB" id="8953821at2"/>
<dbReference type="Pfam" id="PF00083">
    <property type="entry name" value="Sugar_tr"/>
    <property type="match status" value="1"/>
</dbReference>
<feature type="transmembrane region" description="Helical" evidence="7">
    <location>
        <begin position="343"/>
        <end position="367"/>
    </location>
</feature>
<feature type="transmembrane region" description="Helical" evidence="7">
    <location>
        <begin position="36"/>
        <end position="55"/>
    </location>
</feature>
<evidence type="ECO:0000313" key="10">
    <source>
        <dbReference type="Proteomes" id="UP000463857"/>
    </source>
</evidence>
<evidence type="ECO:0000256" key="5">
    <source>
        <dbReference type="ARBA" id="ARBA00022989"/>
    </source>
</evidence>
<feature type="transmembrane region" description="Helical" evidence="7">
    <location>
        <begin position="163"/>
        <end position="185"/>
    </location>
</feature>
<protein>
    <submittedName>
        <fullName evidence="9">MFS transporter</fullName>
    </submittedName>
</protein>
<dbReference type="Proteomes" id="UP000463857">
    <property type="component" value="Chromosome"/>
</dbReference>
<feature type="transmembrane region" description="Helical" evidence="7">
    <location>
        <begin position="264"/>
        <end position="282"/>
    </location>
</feature>
<dbReference type="Pfam" id="PF07690">
    <property type="entry name" value="MFS_1"/>
    <property type="match status" value="1"/>
</dbReference>
<dbReference type="CDD" id="cd17369">
    <property type="entry name" value="MFS_ShiA_like"/>
    <property type="match status" value="1"/>
</dbReference>
<dbReference type="InParanoid" id="A0A7L4YIM5"/>
<dbReference type="AlphaFoldDB" id="A0A7L4YIM5"/>
<dbReference type="PANTHER" id="PTHR43045">
    <property type="entry name" value="SHIKIMATE TRANSPORTER"/>
    <property type="match status" value="1"/>
</dbReference>
<feature type="transmembrane region" description="Helical" evidence="7">
    <location>
        <begin position="97"/>
        <end position="115"/>
    </location>
</feature>
<keyword evidence="3" id="KW-1003">Cell membrane</keyword>
<dbReference type="PROSITE" id="PS50850">
    <property type="entry name" value="MFS"/>
    <property type="match status" value="1"/>
</dbReference>
<keyword evidence="10" id="KW-1185">Reference proteome</keyword>
<feature type="transmembrane region" description="Helical" evidence="7">
    <location>
        <begin position="127"/>
        <end position="151"/>
    </location>
</feature>
<organism evidence="9 10">
    <name type="scientific">Epidermidibacterium keratini</name>
    <dbReference type="NCBI Taxonomy" id="1891644"/>
    <lineage>
        <taxon>Bacteria</taxon>
        <taxon>Bacillati</taxon>
        <taxon>Actinomycetota</taxon>
        <taxon>Actinomycetes</taxon>
        <taxon>Sporichthyales</taxon>
        <taxon>Sporichthyaceae</taxon>
        <taxon>Epidermidibacterium</taxon>
    </lineage>
</organism>
<evidence type="ECO:0000256" key="4">
    <source>
        <dbReference type="ARBA" id="ARBA00022692"/>
    </source>
</evidence>
<keyword evidence="5 7" id="KW-1133">Transmembrane helix</keyword>
<feature type="transmembrane region" description="Helical" evidence="7">
    <location>
        <begin position="388"/>
        <end position="405"/>
    </location>
</feature>
<evidence type="ECO:0000256" key="2">
    <source>
        <dbReference type="ARBA" id="ARBA00022448"/>
    </source>
</evidence>
<gene>
    <name evidence="9" type="ORF">EK0264_01070</name>
</gene>
<keyword evidence="6 7" id="KW-0472">Membrane</keyword>
<dbReference type="GO" id="GO:0022857">
    <property type="term" value="F:transmembrane transporter activity"/>
    <property type="evidence" value="ECO:0007669"/>
    <property type="project" value="InterPro"/>
</dbReference>
<feature type="domain" description="Major facilitator superfamily (MFS) profile" evidence="8">
    <location>
        <begin position="24"/>
        <end position="433"/>
    </location>
</feature>
<dbReference type="InterPro" id="IPR005829">
    <property type="entry name" value="Sugar_transporter_CS"/>
</dbReference>
<dbReference type="GO" id="GO:0005886">
    <property type="term" value="C:plasma membrane"/>
    <property type="evidence" value="ECO:0007669"/>
    <property type="project" value="UniProtKB-SubCell"/>
</dbReference>
<dbReference type="Gene3D" id="1.20.1250.20">
    <property type="entry name" value="MFS general substrate transporter like domains"/>
    <property type="match status" value="2"/>
</dbReference>
<evidence type="ECO:0000256" key="6">
    <source>
        <dbReference type="ARBA" id="ARBA00023136"/>
    </source>
</evidence>
<feature type="transmembrane region" description="Helical" evidence="7">
    <location>
        <begin position="411"/>
        <end position="429"/>
    </location>
</feature>
<feature type="transmembrane region" description="Helical" evidence="7">
    <location>
        <begin position="61"/>
        <end position="85"/>
    </location>
</feature>
<keyword evidence="4 7" id="KW-0812">Transmembrane</keyword>
<dbReference type="PROSITE" id="PS00217">
    <property type="entry name" value="SUGAR_TRANSPORT_2"/>
    <property type="match status" value="1"/>
</dbReference>
<dbReference type="RefSeq" id="WP_159542106.1">
    <property type="nucleotide sequence ID" value="NZ_CP047156.1"/>
</dbReference>
<dbReference type="KEGG" id="eke:EK0264_01070"/>
<dbReference type="InterPro" id="IPR011701">
    <property type="entry name" value="MFS"/>
</dbReference>
<evidence type="ECO:0000256" key="3">
    <source>
        <dbReference type="ARBA" id="ARBA00022475"/>
    </source>
</evidence>
<dbReference type="PROSITE" id="PS00216">
    <property type="entry name" value="SUGAR_TRANSPORT_1"/>
    <property type="match status" value="1"/>
</dbReference>
<accession>A0A7L4YIM5</accession>
<keyword evidence="2" id="KW-0813">Transport</keyword>
<proteinExistence type="predicted"/>
<evidence type="ECO:0000313" key="9">
    <source>
        <dbReference type="EMBL" id="QHB99027.1"/>
    </source>
</evidence>
<reference evidence="9 10" key="1">
    <citation type="journal article" date="2018" name="Int. J. Syst. Evol. Microbiol.">
        <title>Epidermidibacterium keratini gen. nov., sp. nov., a member of the family Sporichthyaceae, isolated from keratin epidermis.</title>
        <authorList>
            <person name="Lee D.G."/>
            <person name="Trujillo M.E."/>
            <person name="Kang S."/>
            <person name="Nam J.J."/>
            <person name="Kim Y.J."/>
        </authorList>
    </citation>
    <scope>NUCLEOTIDE SEQUENCE [LARGE SCALE GENOMIC DNA]</scope>
    <source>
        <strain evidence="9 10">EPI-7</strain>
    </source>
</reference>
<evidence type="ECO:0000256" key="7">
    <source>
        <dbReference type="SAM" id="Phobius"/>
    </source>
</evidence>
<feature type="transmembrane region" description="Helical" evidence="7">
    <location>
        <begin position="197"/>
        <end position="216"/>
    </location>
</feature>
<dbReference type="InterPro" id="IPR005828">
    <property type="entry name" value="MFS_sugar_transport-like"/>
</dbReference>
<evidence type="ECO:0000259" key="8">
    <source>
        <dbReference type="PROSITE" id="PS50850"/>
    </source>
</evidence>
<feature type="transmembrane region" description="Helical" evidence="7">
    <location>
        <begin position="318"/>
        <end position="337"/>
    </location>
</feature>
<evidence type="ECO:0000256" key="1">
    <source>
        <dbReference type="ARBA" id="ARBA00004651"/>
    </source>
</evidence>
<sequence length="455" mass="47630">MSESTAAGRELPSDEREAPGFKRALAGSMVGAVLEWYDFAIYGALAASIFAGQFFPESAPFTGTLLALGTQAVGFIARPLGAVFFGHLGDRVGRKPMLIATYLILALATAMIGLLPNYAAWGLAAPILLVVLRFVQGFALGGEFGAAVTLVAEYAKPQQRGRWAALPQSGGAAGTLLATGVLTLIGSLVSPEQFAEWGWRIAFLIAIPLLLVGAWLRYGVQESPVFQQAERHLEQTESSSVLEAIKHSPRMILHGLGARIGENVAFYIYTVFVIAYASKYIGYAVPDVLRAVLFAAMAQFIGMIAGGWISDYLGRKPVMIAAALGLAVWAPIFFALAQSSLGLLTLGVVVGAFMHGLLAGPEAAWLVELFPTRYRFAGSSIAFQGSSIIAGGPAPLIATALLGASGNTTPVVIYLIVCALISVVAVATAPETKGRDLAAVGDEGSGPSRAAARTR</sequence>
<name>A0A7L4YIM5_9ACTN</name>
<feature type="transmembrane region" description="Helical" evidence="7">
    <location>
        <begin position="288"/>
        <end position="309"/>
    </location>
</feature>
<dbReference type="PANTHER" id="PTHR43045:SF1">
    <property type="entry name" value="SHIKIMATE TRANSPORTER"/>
    <property type="match status" value="1"/>
</dbReference>